<protein>
    <submittedName>
        <fullName evidence="1">Uncharacterized protein</fullName>
    </submittedName>
</protein>
<name>A0A834XGG1_9FABA</name>
<dbReference type="AlphaFoldDB" id="A0A834XGG1"/>
<dbReference type="Proteomes" id="UP000634136">
    <property type="component" value="Unassembled WGS sequence"/>
</dbReference>
<keyword evidence="2" id="KW-1185">Reference proteome</keyword>
<proteinExistence type="predicted"/>
<gene>
    <name evidence="1" type="ORF">G2W53_001033</name>
</gene>
<dbReference type="EMBL" id="JAAIUW010000001">
    <property type="protein sequence ID" value="KAF7844128.1"/>
    <property type="molecule type" value="Genomic_DNA"/>
</dbReference>
<comment type="caution">
    <text evidence="1">The sequence shown here is derived from an EMBL/GenBank/DDBJ whole genome shotgun (WGS) entry which is preliminary data.</text>
</comment>
<sequence length="283" mass="30131">MAVYIIALFTVANSGSEQHKILRCLLQRGWWRVTQKRLVARSGKCLLYVVPLVVAMEVVSGPGTLVYSARRTQAVSCQISFQASSVLAYVISYWIGFSSLNVGIISPCSGYLVALPNSPGANSTQFKVVEFLSSGFLCSVSLIPAGGPSTDVDGGQKCSTALCHSGSRLLGSPGFIISSTIGIVVAAPSLYSYPDSEKMYVVGEGWGPINIPNFPINELIVSAMSGVRCSIGMSQSWIHTVTLVTNSLLRTKLVSHLNMVRRPPCIAHGPSFSVCCLSSSTSK</sequence>
<reference evidence="1" key="1">
    <citation type="submission" date="2020-09" db="EMBL/GenBank/DDBJ databases">
        <title>Genome-Enabled Discovery of Anthraquinone Biosynthesis in Senna tora.</title>
        <authorList>
            <person name="Kang S.-H."/>
            <person name="Pandey R.P."/>
            <person name="Lee C.-M."/>
            <person name="Sim J.-S."/>
            <person name="Jeong J.-T."/>
            <person name="Choi B.-S."/>
            <person name="Jung M."/>
            <person name="Ginzburg D."/>
            <person name="Zhao K."/>
            <person name="Won S.Y."/>
            <person name="Oh T.-J."/>
            <person name="Yu Y."/>
            <person name="Kim N.-H."/>
            <person name="Lee O.R."/>
            <person name="Lee T.-H."/>
            <person name="Bashyal P."/>
            <person name="Kim T.-S."/>
            <person name="Lee W.-H."/>
            <person name="Kawkins C."/>
            <person name="Kim C.-K."/>
            <person name="Kim J.S."/>
            <person name="Ahn B.O."/>
            <person name="Rhee S.Y."/>
            <person name="Sohng J.K."/>
        </authorList>
    </citation>
    <scope>NUCLEOTIDE SEQUENCE</scope>
    <source>
        <tissue evidence="1">Leaf</tissue>
    </source>
</reference>
<evidence type="ECO:0000313" key="1">
    <source>
        <dbReference type="EMBL" id="KAF7844128.1"/>
    </source>
</evidence>
<accession>A0A834XGG1</accession>
<organism evidence="1 2">
    <name type="scientific">Senna tora</name>
    <dbReference type="NCBI Taxonomy" id="362788"/>
    <lineage>
        <taxon>Eukaryota</taxon>
        <taxon>Viridiplantae</taxon>
        <taxon>Streptophyta</taxon>
        <taxon>Embryophyta</taxon>
        <taxon>Tracheophyta</taxon>
        <taxon>Spermatophyta</taxon>
        <taxon>Magnoliopsida</taxon>
        <taxon>eudicotyledons</taxon>
        <taxon>Gunneridae</taxon>
        <taxon>Pentapetalae</taxon>
        <taxon>rosids</taxon>
        <taxon>fabids</taxon>
        <taxon>Fabales</taxon>
        <taxon>Fabaceae</taxon>
        <taxon>Caesalpinioideae</taxon>
        <taxon>Cassia clade</taxon>
        <taxon>Senna</taxon>
    </lineage>
</organism>
<evidence type="ECO:0000313" key="2">
    <source>
        <dbReference type="Proteomes" id="UP000634136"/>
    </source>
</evidence>